<dbReference type="PANTHER" id="PTHR45947:SF3">
    <property type="entry name" value="SULFOQUINOVOSYL TRANSFERASE SQD2"/>
    <property type="match status" value="1"/>
</dbReference>
<dbReference type="AlphaFoldDB" id="A0A1F5G232"/>
<gene>
    <name evidence="2" type="ORF">A2696_00855</name>
</gene>
<dbReference type="EMBL" id="MFBA01000009">
    <property type="protein sequence ID" value="OGD85941.1"/>
    <property type="molecule type" value="Genomic_DNA"/>
</dbReference>
<protein>
    <recommendedName>
        <fullName evidence="1">Glycosyl transferase family 1 domain-containing protein</fullName>
    </recommendedName>
</protein>
<sequence>MRIALVHDDFVQAGGAESLFATIASLFPQAPIYTSLVDWTKLPTSISRERIKTSFMQKIPFAKYLYKTLLPLYPLAFESFDFEGFDLVISSTTRFANSIITKPHTIHISYVNSIPRFLWDRKIQKDYLPPALRFFLSPLLKWLKRWDKVTSSRVDFYIANSQNIARKIKKAYGRENTVVYPFANTNFFTPAKIHNWGLREQNYYLVVTRLVKWKKIDIAIKATQDLDLNLKIVGTGPDEARLKKIAGSKKIEFPGKTTVEQLRDLYRNCLALVVTQEEDFGIAAVEAQSCGRPAIVLASSGAKESILAEKTGVVFGKQTAESLKDAIIRTSGLKWNVPGIRRNALRYSKTVFVKSLTNVINSYVQERPRS</sequence>
<dbReference type="InterPro" id="IPR050194">
    <property type="entry name" value="Glycosyltransferase_grp1"/>
</dbReference>
<dbReference type="GO" id="GO:0016757">
    <property type="term" value="F:glycosyltransferase activity"/>
    <property type="evidence" value="ECO:0007669"/>
    <property type="project" value="InterPro"/>
</dbReference>
<dbReference type="InterPro" id="IPR001296">
    <property type="entry name" value="Glyco_trans_1"/>
</dbReference>
<dbReference type="Pfam" id="PF00534">
    <property type="entry name" value="Glycos_transf_1"/>
    <property type="match status" value="1"/>
</dbReference>
<comment type="caution">
    <text evidence="2">The sequence shown here is derived from an EMBL/GenBank/DDBJ whole genome shotgun (WGS) entry which is preliminary data.</text>
</comment>
<dbReference type="SUPFAM" id="SSF53756">
    <property type="entry name" value="UDP-Glycosyltransferase/glycogen phosphorylase"/>
    <property type="match status" value="1"/>
</dbReference>
<name>A0A1F5G232_9BACT</name>
<dbReference type="PANTHER" id="PTHR45947">
    <property type="entry name" value="SULFOQUINOVOSYL TRANSFERASE SQD2"/>
    <property type="match status" value="1"/>
</dbReference>
<organism evidence="2 3">
    <name type="scientific">Candidatus Curtissbacteria bacterium RIFCSPHIGHO2_01_FULL_41_13</name>
    <dbReference type="NCBI Taxonomy" id="1797745"/>
    <lineage>
        <taxon>Bacteria</taxon>
        <taxon>Candidatus Curtissiibacteriota</taxon>
    </lineage>
</organism>
<evidence type="ECO:0000313" key="2">
    <source>
        <dbReference type="EMBL" id="OGD85941.1"/>
    </source>
</evidence>
<dbReference type="Proteomes" id="UP000177069">
    <property type="component" value="Unassembled WGS sequence"/>
</dbReference>
<feature type="domain" description="Glycosyl transferase family 1" evidence="1">
    <location>
        <begin position="200"/>
        <end position="329"/>
    </location>
</feature>
<evidence type="ECO:0000313" key="3">
    <source>
        <dbReference type="Proteomes" id="UP000177069"/>
    </source>
</evidence>
<evidence type="ECO:0000259" key="1">
    <source>
        <dbReference type="Pfam" id="PF00534"/>
    </source>
</evidence>
<accession>A0A1F5G232</accession>
<proteinExistence type="predicted"/>
<reference evidence="2 3" key="1">
    <citation type="journal article" date="2016" name="Nat. Commun.">
        <title>Thousands of microbial genomes shed light on interconnected biogeochemical processes in an aquifer system.</title>
        <authorList>
            <person name="Anantharaman K."/>
            <person name="Brown C.T."/>
            <person name="Hug L.A."/>
            <person name="Sharon I."/>
            <person name="Castelle C.J."/>
            <person name="Probst A.J."/>
            <person name="Thomas B.C."/>
            <person name="Singh A."/>
            <person name="Wilkins M.J."/>
            <person name="Karaoz U."/>
            <person name="Brodie E.L."/>
            <person name="Williams K.H."/>
            <person name="Hubbard S.S."/>
            <person name="Banfield J.F."/>
        </authorList>
    </citation>
    <scope>NUCLEOTIDE SEQUENCE [LARGE SCALE GENOMIC DNA]</scope>
</reference>
<dbReference type="Gene3D" id="3.40.50.2000">
    <property type="entry name" value="Glycogen Phosphorylase B"/>
    <property type="match status" value="2"/>
</dbReference>